<organism evidence="2 3">
    <name type="scientific">Streptomyces amakusaensis</name>
    <dbReference type="NCBI Taxonomy" id="67271"/>
    <lineage>
        <taxon>Bacteria</taxon>
        <taxon>Bacillati</taxon>
        <taxon>Actinomycetota</taxon>
        <taxon>Actinomycetes</taxon>
        <taxon>Kitasatosporales</taxon>
        <taxon>Streptomycetaceae</taxon>
        <taxon>Streptomyces</taxon>
    </lineage>
</organism>
<reference evidence="3" key="1">
    <citation type="journal article" date="2019" name="Int. J. Syst. Evol. Microbiol.">
        <title>The Global Catalogue of Microorganisms (GCM) 10K type strain sequencing project: providing services to taxonomists for standard genome sequencing and annotation.</title>
        <authorList>
            <consortium name="The Broad Institute Genomics Platform"/>
            <consortium name="The Broad Institute Genome Sequencing Center for Infectious Disease"/>
            <person name="Wu L."/>
            <person name="Ma J."/>
        </authorList>
    </citation>
    <scope>NUCLEOTIDE SEQUENCE [LARGE SCALE GENOMIC DNA]</scope>
    <source>
        <strain evidence="3">PCU 266</strain>
    </source>
</reference>
<name>A0ABW0AM33_9ACTN</name>
<dbReference type="EMBL" id="JBHSKP010000013">
    <property type="protein sequence ID" value="MFC5154011.1"/>
    <property type="molecule type" value="Genomic_DNA"/>
</dbReference>
<comment type="caution">
    <text evidence="2">The sequence shown here is derived from an EMBL/GenBank/DDBJ whole genome shotgun (WGS) entry which is preliminary data.</text>
</comment>
<dbReference type="RefSeq" id="WP_344480487.1">
    <property type="nucleotide sequence ID" value="NZ_BAAASB010000014.1"/>
</dbReference>
<gene>
    <name evidence="2" type="ORF">ACFPRH_19955</name>
</gene>
<dbReference type="Proteomes" id="UP001596160">
    <property type="component" value="Unassembled WGS sequence"/>
</dbReference>
<sequence length="199" mass="19826">MLVGGESAVGQDAFRGGEFVVEDDEDVAVVGQSGDDSVVVDEGQGGRSCGWGLAAVVAAGGRWGRRTATGCRCDGAVEGGAGVGEGLAGGQQVGPQSVVQIDTVHPVGGGAPAVGLGERGERNQRPGVVGEGLGERNRGGGQCFDRAPCAGGALMGVLGVVGLSPGFVRLLRQQLSMSLGSTYRSSACSLFSSFDGSRE</sequence>
<feature type="region of interest" description="Disordered" evidence="1">
    <location>
        <begin position="110"/>
        <end position="134"/>
    </location>
</feature>
<keyword evidence="3" id="KW-1185">Reference proteome</keyword>
<evidence type="ECO:0000313" key="3">
    <source>
        <dbReference type="Proteomes" id="UP001596160"/>
    </source>
</evidence>
<evidence type="ECO:0000256" key="1">
    <source>
        <dbReference type="SAM" id="MobiDB-lite"/>
    </source>
</evidence>
<accession>A0ABW0AM33</accession>
<evidence type="ECO:0000313" key="2">
    <source>
        <dbReference type="EMBL" id="MFC5154011.1"/>
    </source>
</evidence>
<protein>
    <submittedName>
        <fullName evidence="2">Uncharacterized protein</fullName>
    </submittedName>
</protein>
<proteinExistence type="predicted"/>